<protein>
    <submittedName>
        <fullName evidence="3">Type I inositol 1,4,5-trisphosphate 5-phosphatase 2-like protein</fullName>
    </submittedName>
</protein>
<feature type="compositionally biased region" description="Polar residues" evidence="1">
    <location>
        <begin position="1"/>
        <end position="20"/>
    </location>
</feature>
<feature type="transmembrane region" description="Helical" evidence="2">
    <location>
        <begin position="48"/>
        <end position="69"/>
    </location>
</feature>
<keyword evidence="4" id="KW-1185">Reference proteome</keyword>
<proteinExistence type="predicted"/>
<evidence type="ECO:0000313" key="4">
    <source>
        <dbReference type="Proteomes" id="UP000283530"/>
    </source>
</evidence>
<keyword evidence="2" id="KW-0472">Membrane</keyword>
<dbReference type="EMBL" id="QPKB01000010">
    <property type="protein sequence ID" value="RWR93683.1"/>
    <property type="molecule type" value="Genomic_DNA"/>
</dbReference>
<comment type="caution">
    <text evidence="3">The sequence shown here is derived from an EMBL/GenBank/DDBJ whole genome shotgun (WGS) entry which is preliminary data.</text>
</comment>
<dbReference type="Proteomes" id="UP000283530">
    <property type="component" value="Unassembled WGS sequence"/>
</dbReference>
<keyword evidence="2" id="KW-0812">Transmembrane</keyword>
<dbReference type="AlphaFoldDB" id="A0A3S3NK29"/>
<organism evidence="3 4">
    <name type="scientific">Cinnamomum micranthum f. kanehirae</name>
    <dbReference type="NCBI Taxonomy" id="337451"/>
    <lineage>
        <taxon>Eukaryota</taxon>
        <taxon>Viridiplantae</taxon>
        <taxon>Streptophyta</taxon>
        <taxon>Embryophyta</taxon>
        <taxon>Tracheophyta</taxon>
        <taxon>Spermatophyta</taxon>
        <taxon>Magnoliopsida</taxon>
        <taxon>Magnoliidae</taxon>
        <taxon>Laurales</taxon>
        <taxon>Lauraceae</taxon>
        <taxon>Cinnamomum</taxon>
    </lineage>
</organism>
<keyword evidence="2" id="KW-1133">Transmembrane helix</keyword>
<feature type="region of interest" description="Disordered" evidence="1">
    <location>
        <begin position="1"/>
        <end position="36"/>
    </location>
</feature>
<evidence type="ECO:0000256" key="1">
    <source>
        <dbReference type="SAM" id="MobiDB-lite"/>
    </source>
</evidence>
<evidence type="ECO:0000313" key="3">
    <source>
        <dbReference type="EMBL" id="RWR93683.1"/>
    </source>
</evidence>
<reference evidence="3 4" key="1">
    <citation type="journal article" date="2019" name="Nat. Plants">
        <title>Stout camphor tree genome fills gaps in understanding of flowering plant genome evolution.</title>
        <authorList>
            <person name="Chaw S.M."/>
            <person name="Liu Y.C."/>
            <person name="Wu Y.W."/>
            <person name="Wang H.Y."/>
            <person name="Lin C.I."/>
            <person name="Wu C.S."/>
            <person name="Ke H.M."/>
            <person name="Chang L.Y."/>
            <person name="Hsu C.Y."/>
            <person name="Yang H.T."/>
            <person name="Sudianto E."/>
            <person name="Hsu M.H."/>
            <person name="Wu K.P."/>
            <person name="Wang L.N."/>
            <person name="Leebens-Mack J.H."/>
            <person name="Tsai I.J."/>
        </authorList>
    </citation>
    <scope>NUCLEOTIDE SEQUENCE [LARGE SCALE GENOMIC DNA]</scope>
    <source>
        <strain evidence="4">cv. Chaw 1501</strain>
        <tissue evidence="3">Young leaves</tissue>
    </source>
</reference>
<name>A0A3S3NK29_9MAGN</name>
<evidence type="ECO:0000256" key="2">
    <source>
        <dbReference type="SAM" id="Phobius"/>
    </source>
</evidence>
<sequence>MNQASQNAGKATYSPNSKTPSKGHLSRHRRGRSETLQAQHINLKDVRFGSYLILDLFIVLGNMMSYLYLIMVGRVTVGTWIVVGRIPLEDL</sequence>
<gene>
    <name evidence="3" type="ORF">CKAN_02294800</name>
</gene>
<accession>A0A3S3NK29</accession>